<dbReference type="Proteomes" id="UP000308230">
    <property type="component" value="Unassembled WGS sequence"/>
</dbReference>
<dbReference type="AlphaFoldDB" id="A0A5R9F6J5"/>
<evidence type="ECO:0000256" key="2">
    <source>
        <dbReference type="ARBA" id="ARBA00005262"/>
    </source>
</evidence>
<evidence type="ECO:0000256" key="7">
    <source>
        <dbReference type="SAM" id="Phobius"/>
    </source>
</evidence>
<name>A0A5R9F6J5_9BACL</name>
<evidence type="ECO:0000256" key="1">
    <source>
        <dbReference type="ARBA" id="ARBA00004651"/>
    </source>
</evidence>
<feature type="transmembrane region" description="Helical" evidence="7">
    <location>
        <begin position="129"/>
        <end position="152"/>
    </location>
</feature>
<dbReference type="PANTHER" id="PTHR43663:SF1">
    <property type="entry name" value="CHROMATE TRANSPORTER"/>
    <property type="match status" value="1"/>
</dbReference>
<dbReference type="EMBL" id="SWLG01000002">
    <property type="protein sequence ID" value="TLS38651.1"/>
    <property type="molecule type" value="Genomic_DNA"/>
</dbReference>
<feature type="transmembrane region" description="Helical" evidence="7">
    <location>
        <begin position="92"/>
        <end position="117"/>
    </location>
</feature>
<evidence type="ECO:0000256" key="4">
    <source>
        <dbReference type="ARBA" id="ARBA00022692"/>
    </source>
</evidence>
<evidence type="ECO:0000256" key="5">
    <source>
        <dbReference type="ARBA" id="ARBA00022989"/>
    </source>
</evidence>
<feature type="transmembrane region" description="Helical" evidence="7">
    <location>
        <begin position="164"/>
        <end position="195"/>
    </location>
</feature>
<dbReference type="OrthoDB" id="9027281at2"/>
<proteinExistence type="inferred from homology"/>
<organism evidence="8 9">
    <name type="scientific">Exobacillus caeni</name>
    <dbReference type="NCBI Taxonomy" id="2574798"/>
    <lineage>
        <taxon>Bacteria</taxon>
        <taxon>Bacillati</taxon>
        <taxon>Bacillota</taxon>
        <taxon>Bacilli</taxon>
        <taxon>Bacillales</taxon>
        <taxon>Guptibacillaceae</taxon>
        <taxon>Exobacillus</taxon>
    </lineage>
</organism>
<keyword evidence="4 7" id="KW-0812">Transmembrane</keyword>
<keyword evidence="6 7" id="KW-0472">Membrane</keyword>
<protein>
    <submittedName>
        <fullName evidence="8">Chromate transporter</fullName>
    </submittedName>
</protein>
<evidence type="ECO:0000313" key="8">
    <source>
        <dbReference type="EMBL" id="TLS38651.1"/>
    </source>
</evidence>
<dbReference type="InterPro" id="IPR003370">
    <property type="entry name" value="Chromate_transpt"/>
</dbReference>
<evidence type="ECO:0000256" key="6">
    <source>
        <dbReference type="ARBA" id="ARBA00023136"/>
    </source>
</evidence>
<comment type="similarity">
    <text evidence="2">Belongs to the chromate ion transporter (CHR) (TC 2.A.51) family.</text>
</comment>
<dbReference type="PANTHER" id="PTHR43663">
    <property type="entry name" value="CHROMATE TRANSPORT PROTEIN-RELATED"/>
    <property type="match status" value="1"/>
</dbReference>
<keyword evidence="5 7" id="KW-1133">Transmembrane helix</keyword>
<dbReference type="GO" id="GO:0015109">
    <property type="term" value="F:chromate transmembrane transporter activity"/>
    <property type="evidence" value="ECO:0007669"/>
    <property type="project" value="InterPro"/>
</dbReference>
<keyword evidence="9" id="KW-1185">Reference proteome</keyword>
<reference evidence="8 9" key="1">
    <citation type="submission" date="2019-04" db="EMBL/GenBank/DDBJ databases">
        <title>Bacillus caeni sp. nov., a bacterium isolated from mangrove sediment.</title>
        <authorList>
            <person name="Huang H."/>
            <person name="Mo K."/>
            <person name="Hu Y."/>
        </authorList>
    </citation>
    <scope>NUCLEOTIDE SEQUENCE [LARGE SCALE GENOMIC DNA]</scope>
    <source>
        <strain evidence="8 9">HB172195</strain>
    </source>
</reference>
<dbReference type="InterPro" id="IPR052518">
    <property type="entry name" value="CHR_Transporter"/>
</dbReference>
<accession>A0A5R9F6J5</accession>
<keyword evidence="3" id="KW-1003">Cell membrane</keyword>
<sequence length="210" mass="22545">MESRKEALEPTIKNRSPKLSLPQKQGQLFWAFFKVGMLGYGGGPSSIPLVHKEVVENYKWMNDDEFGDTLALANTLPGPIATKMAGYIGYKVGGITGLINAVAATIIPTIFLMVILLTSLSTFKDQQWVAGMAQAVVPVVGVMLAVLTWQFFSKAKGGLGWTGSIILVLASIMAIEFLGIHPGVVIFVLLVAAFIKKDKEAGNEKSGETS</sequence>
<dbReference type="Pfam" id="PF02417">
    <property type="entry name" value="Chromate_transp"/>
    <property type="match status" value="1"/>
</dbReference>
<comment type="subcellular location">
    <subcellularLocation>
        <location evidence="1">Cell membrane</location>
        <topology evidence="1">Multi-pass membrane protein</topology>
    </subcellularLocation>
</comment>
<gene>
    <name evidence="8" type="ORF">FCL54_03885</name>
</gene>
<dbReference type="RefSeq" id="WP_138123417.1">
    <property type="nucleotide sequence ID" value="NZ_SWLG01000002.1"/>
</dbReference>
<evidence type="ECO:0000256" key="3">
    <source>
        <dbReference type="ARBA" id="ARBA00022475"/>
    </source>
</evidence>
<evidence type="ECO:0000313" key="9">
    <source>
        <dbReference type="Proteomes" id="UP000308230"/>
    </source>
</evidence>
<dbReference type="GO" id="GO:0005886">
    <property type="term" value="C:plasma membrane"/>
    <property type="evidence" value="ECO:0007669"/>
    <property type="project" value="UniProtKB-SubCell"/>
</dbReference>
<comment type="caution">
    <text evidence="8">The sequence shown here is derived from an EMBL/GenBank/DDBJ whole genome shotgun (WGS) entry which is preliminary data.</text>
</comment>